<dbReference type="GeneTree" id="ENSGT00500000045104"/>
<keyword evidence="4" id="KW-1185">Reference proteome</keyword>
<evidence type="ECO:0000256" key="2">
    <source>
        <dbReference type="SAM" id="SignalP"/>
    </source>
</evidence>
<dbReference type="RefSeq" id="XP_017575782.2">
    <property type="nucleotide sequence ID" value="XM_017720293.2"/>
</dbReference>
<feature type="compositionally biased region" description="Basic and acidic residues" evidence="1">
    <location>
        <begin position="69"/>
        <end position="82"/>
    </location>
</feature>
<dbReference type="GO" id="GO:0008203">
    <property type="term" value="P:cholesterol metabolic process"/>
    <property type="evidence" value="ECO:0007669"/>
    <property type="project" value="TreeGrafter"/>
</dbReference>
<feature type="region of interest" description="Disordered" evidence="1">
    <location>
        <begin position="60"/>
        <end position="82"/>
    </location>
</feature>
<feature type="chain" id="PRO_5043310339" description="Apolipoprotein F" evidence="2">
    <location>
        <begin position="25"/>
        <end position="434"/>
    </location>
</feature>
<evidence type="ECO:0000256" key="1">
    <source>
        <dbReference type="SAM" id="MobiDB-lite"/>
    </source>
</evidence>
<evidence type="ECO:0000313" key="4">
    <source>
        <dbReference type="Proteomes" id="UP001501920"/>
    </source>
</evidence>
<dbReference type="OrthoDB" id="9895613at2759"/>
<dbReference type="GO" id="GO:0005615">
    <property type="term" value="C:extracellular space"/>
    <property type="evidence" value="ECO:0007669"/>
    <property type="project" value="TreeGrafter"/>
</dbReference>
<reference evidence="3" key="3">
    <citation type="submission" date="2025-09" db="UniProtKB">
        <authorList>
            <consortium name="Ensembl"/>
        </authorList>
    </citation>
    <scope>IDENTIFICATION</scope>
</reference>
<name>A0A3B4DUC4_PYGNA</name>
<dbReference type="PANTHER" id="PTHR15011:SF3">
    <property type="entry name" value="APOLIPOPROTEIN F"/>
    <property type="match status" value="1"/>
</dbReference>
<proteinExistence type="predicted"/>
<reference evidence="3" key="2">
    <citation type="submission" date="2025-08" db="UniProtKB">
        <authorList>
            <consortium name="Ensembl"/>
        </authorList>
    </citation>
    <scope>IDENTIFICATION</scope>
</reference>
<dbReference type="InterPro" id="IPR026114">
    <property type="entry name" value="APOF"/>
</dbReference>
<dbReference type="GeneID" id="108441029"/>
<dbReference type="OMA" id="ECWIRQC"/>
<evidence type="ECO:0008006" key="5">
    <source>
        <dbReference type="Google" id="ProtNLM"/>
    </source>
</evidence>
<dbReference type="Pfam" id="PF15148">
    <property type="entry name" value="Apolipo_F"/>
    <property type="match status" value="1"/>
</dbReference>
<dbReference type="Ensembl" id="ENSPNAT00000001129.2">
    <property type="protein sequence ID" value="ENSPNAP00000027982.2"/>
    <property type="gene ID" value="ENSPNAG00000002812.2"/>
</dbReference>
<dbReference type="Proteomes" id="UP001501920">
    <property type="component" value="Chromosome 26"/>
</dbReference>
<feature type="signal peptide" evidence="2">
    <location>
        <begin position="1"/>
        <end position="24"/>
    </location>
</feature>
<accession>A0A3B4DUC4</accession>
<dbReference type="PANTHER" id="PTHR15011">
    <property type="entry name" value="APOLIPOPROTEIN F"/>
    <property type="match status" value="1"/>
</dbReference>
<protein>
    <recommendedName>
        <fullName evidence="5">Apolipoprotein F</fullName>
    </recommendedName>
</protein>
<organism evidence="3 4">
    <name type="scientific">Pygocentrus nattereri</name>
    <name type="common">Red-bellied piranha</name>
    <dbReference type="NCBI Taxonomy" id="42514"/>
    <lineage>
        <taxon>Eukaryota</taxon>
        <taxon>Metazoa</taxon>
        <taxon>Chordata</taxon>
        <taxon>Craniata</taxon>
        <taxon>Vertebrata</taxon>
        <taxon>Euteleostomi</taxon>
        <taxon>Actinopterygii</taxon>
        <taxon>Neopterygii</taxon>
        <taxon>Teleostei</taxon>
        <taxon>Ostariophysi</taxon>
        <taxon>Characiformes</taxon>
        <taxon>Characoidei</taxon>
        <taxon>Pygocentrus</taxon>
    </lineage>
</organism>
<reference evidence="3 4" key="1">
    <citation type="submission" date="2020-10" db="EMBL/GenBank/DDBJ databases">
        <title>Pygocentrus nattereri (red-bellied piranha) genome, fPygNat1, primary haplotype.</title>
        <authorList>
            <person name="Myers G."/>
            <person name="Meyer A."/>
            <person name="Karagic N."/>
            <person name="Pippel M."/>
            <person name="Winkler S."/>
            <person name="Tracey A."/>
            <person name="Wood J."/>
            <person name="Formenti G."/>
            <person name="Howe K."/>
            <person name="Fedrigo O."/>
            <person name="Jarvis E.D."/>
        </authorList>
    </citation>
    <scope>NUCLEOTIDE SEQUENCE [LARGE SCALE GENOMIC DNA]</scope>
</reference>
<dbReference type="STRING" id="42514.ENSPNAP00000027982"/>
<dbReference type="AlphaFoldDB" id="A0A3B4DUC4"/>
<keyword evidence="2" id="KW-0732">Signal</keyword>
<evidence type="ECO:0000313" key="3">
    <source>
        <dbReference type="Ensembl" id="ENSPNAP00000027982.2"/>
    </source>
</evidence>
<gene>
    <name evidence="3" type="primary">APOF</name>
</gene>
<sequence>MVKQSSKLKWLLLIYFLLSDMVHARAPPPPSIKNSLGPIISTASFSPFSSRLPQMAMNQETGLKQQGRARTDDKVSAEDEPRLDSAQRLISTLAASLHGQAPFHGNVSCAELAAGPWSGEGFSQELLGLVMVPVLLSAGCPQEAESLVKNLYILLGPEDTQELLENIVALIKQSKNTSPHTFSATPPRLNGSSQHQLQAVMFNIQQLAEAGENMDGPSGKASPGQNKQCKGWLKVKGTQLLGKTVDNGGHLHLSEAKQVCESLGINCAGVTKEIDSNTKLYRVIFRPGSRVVLLASANQSESWIQRCREGTVRRRRHAVLQQTCKNEKEERVYNVVEWIPGVSTLYNLGTAVYYASVNCSNTAKERAILSAVDLGTDALIAVTGGTAGVAGYALGAGLKTGVKAGIKYLLNSMNPEGDLLVNQDAWEDGMITIQ</sequence>